<dbReference type="InterPro" id="IPR050267">
    <property type="entry name" value="Anti-sigma-factor_SerPK"/>
</dbReference>
<dbReference type="InterPro" id="IPR036890">
    <property type="entry name" value="HATPase_C_sf"/>
</dbReference>
<reference evidence="3 4" key="1">
    <citation type="submission" date="2020-10" db="EMBL/GenBank/DDBJ databases">
        <title>Sequencing the genomes of 1000 actinobacteria strains.</title>
        <authorList>
            <person name="Klenk H.-P."/>
        </authorList>
    </citation>
    <scope>NUCLEOTIDE SEQUENCE [LARGE SCALE GENOMIC DNA]</scope>
    <source>
        <strain evidence="3 4">DSM 46661</strain>
    </source>
</reference>
<sequence>MYRHTPDPSTETSDADAADPKADAVIGAPIDPAVKSAFEELVPALAGEVALLRRKLRDWLDPLPIDANSKYDITIATYEALANTAVHAYPGGRGWVRLYADWAGDAITVTVTDTGDGIPASRTRTDKPASGGRGLNLIDELTDQMTIDTGAHGTRVDMVWRPAALRRDTAS</sequence>
<protein>
    <submittedName>
        <fullName evidence="3">Anti-sigma regulatory factor (Ser/Thr protein kinase)</fullName>
    </submittedName>
</protein>
<keyword evidence="1" id="KW-0418">Kinase</keyword>
<evidence type="ECO:0000259" key="2">
    <source>
        <dbReference type="Pfam" id="PF13581"/>
    </source>
</evidence>
<gene>
    <name evidence="3" type="ORF">H4W30_000621</name>
</gene>
<dbReference type="Pfam" id="PF13581">
    <property type="entry name" value="HATPase_c_2"/>
    <property type="match status" value="1"/>
</dbReference>
<comment type="caution">
    <text evidence="3">The sequence shown here is derived from an EMBL/GenBank/DDBJ whole genome shotgun (WGS) entry which is preliminary data.</text>
</comment>
<evidence type="ECO:0000313" key="4">
    <source>
        <dbReference type="Proteomes" id="UP000656548"/>
    </source>
</evidence>
<keyword evidence="1" id="KW-0808">Transferase</keyword>
<evidence type="ECO:0000313" key="3">
    <source>
        <dbReference type="EMBL" id="MBE1573592.1"/>
    </source>
</evidence>
<dbReference type="SUPFAM" id="SSF55874">
    <property type="entry name" value="ATPase domain of HSP90 chaperone/DNA topoisomerase II/histidine kinase"/>
    <property type="match status" value="1"/>
</dbReference>
<dbReference type="RefSeq" id="WP_318780517.1">
    <property type="nucleotide sequence ID" value="NZ_JADBEJ010000001.1"/>
</dbReference>
<keyword evidence="4" id="KW-1185">Reference proteome</keyword>
<dbReference type="PANTHER" id="PTHR35526:SF3">
    <property type="entry name" value="ANTI-SIGMA-F FACTOR RSBW"/>
    <property type="match status" value="1"/>
</dbReference>
<dbReference type="PANTHER" id="PTHR35526">
    <property type="entry name" value="ANTI-SIGMA-F FACTOR RSBW-RELATED"/>
    <property type="match status" value="1"/>
</dbReference>
<accession>A0ABR9KZ15</accession>
<keyword evidence="1" id="KW-0723">Serine/threonine-protein kinase</keyword>
<dbReference type="Proteomes" id="UP000656548">
    <property type="component" value="Unassembled WGS sequence"/>
</dbReference>
<proteinExistence type="predicted"/>
<feature type="domain" description="Histidine kinase/HSP90-like ATPase" evidence="2">
    <location>
        <begin position="43"/>
        <end position="160"/>
    </location>
</feature>
<dbReference type="EMBL" id="JADBEJ010000001">
    <property type="protein sequence ID" value="MBE1573592.1"/>
    <property type="molecule type" value="Genomic_DNA"/>
</dbReference>
<name>A0ABR9KZ15_9PSEU</name>
<organism evidence="3 4">
    <name type="scientific">Amycolatopsis roodepoortensis</name>
    <dbReference type="NCBI Taxonomy" id="700274"/>
    <lineage>
        <taxon>Bacteria</taxon>
        <taxon>Bacillati</taxon>
        <taxon>Actinomycetota</taxon>
        <taxon>Actinomycetes</taxon>
        <taxon>Pseudonocardiales</taxon>
        <taxon>Pseudonocardiaceae</taxon>
        <taxon>Amycolatopsis</taxon>
    </lineage>
</organism>
<evidence type="ECO:0000256" key="1">
    <source>
        <dbReference type="ARBA" id="ARBA00022527"/>
    </source>
</evidence>
<dbReference type="InterPro" id="IPR003594">
    <property type="entry name" value="HATPase_dom"/>
</dbReference>
<dbReference type="Gene3D" id="3.30.565.10">
    <property type="entry name" value="Histidine kinase-like ATPase, C-terminal domain"/>
    <property type="match status" value="1"/>
</dbReference>
<dbReference type="CDD" id="cd16936">
    <property type="entry name" value="HATPase_RsbW-like"/>
    <property type="match status" value="1"/>
</dbReference>